<dbReference type="EMBL" id="PQXL01000248">
    <property type="protein sequence ID" value="THV48444.1"/>
    <property type="molecule type" value="Genomic_DNA"/>
</dbReference>
<evidence type="ECO:0000313" key="2">
    <source>
        <dbReference type="EMBL" id="THV48444.1"/>
    </source>
</evidence>
<evidence type="ECO:0000256" key="1">
    <source>
        <dbReference type="SAM" id="MobiDB-lite"/>
    </source>
</evidence>
<protein>
    <submittedName>
        <fullName evidence="2">Uncharacterized protein</fullName>
    </submittedName>
</protein>
<proteinExistence type="predicted"/>
<gene>
    <name evidence="2" type="ORF">BGAL_0248g00150</name>
</gene>
<evidence type="ECO:0000313" key="3">
    <source>
        <dbReference type="Proteomes" id="UP000308671"/>
    </source>
</evidence>
<reference evidence="2 3" key="1">
    <citation type="submission" date="2017-12" db="EMBL/GenBank/DDBJ databases">
        <title>Comparative genomics of Botrytis spp.</title>
        <authorList>
            <person name="Valero-Jimenez C.A."/>
            <person name="Tapia P."/>
            <person name="Veloso J."/>
            <person name="Silva-Moreno E."/>
            <person name="Staats M."/>
            <person name="Valdes J.H."/>
            <person name="Van Kan J.A.L."/>
        </authorList>
    </citation>
    <scope>NUCLEOTIDE SEQUENCE [LARGE SCALE GENOMIC DNA]</scope>
    <source>
        <strain evidence="2 3">MUCL435</strain>
    </source>
</reference>
<dbReference type="Proteomes" id="UP000308671">
    <property type="component" value="Unassembled WGS sequence"/>
</dbReference>
<feature type="compositionally biased region" description="Low complexity" evidence="1">
    <location>
        <begin position="361"/>
        <end position="373"/>
    </location>
</feature>
<sequence length="398" mass="45137">MEHSMEPTVHKLRGFIRNPKNEEELLHNRRMYEEFVFKYEIYHANVENSHTFVSYYGPIQPGDIRDVTNKCTSIFFLKGRALNRSAISSVHRYISEKWFEGNIHNKDITFQRFFAKIVVMSPSHKINKCLELHNNICRAIDGRSKNHIFSRKNTGDCKVAQLRNYDPALETEDDNDPKDYRITSLFRSVIIVMRDYKKPVPAAERKVLLVRTGIKNGLALFLNFEGVKQVEDDDPDFIPPNNSITTTLKEAVAFIMRVNKAFENMFPSSNERNTGTFITDSGKSVSLTTAKEMGLKGREVVGPSTNWVNQNSGSIPHNCYGNLCNASYCEMNDGFYHKESEVRSRQESRAPISGPNSQLATSQTPSFSNSPSSGTLMNAADIPATLFSITHDIPSTTR</sequence>
<organism evidence="2 3">
    <name type="scientific">Botrytis galanthina</name>
    <dbReference type="NCBI Taxonomy" id="278940"/>
    <lineage>
        <taxon>Eukaryota</taxon>
        <taxon>Fungi</taxon>
        <taxon>Dikarya</taxon>
        <taxon>Ascomycota</taxon>
        <taxon>Pezizomycotina</taxon>
        <taxon>Leotiomycetes</taxon>
        <taxon>Helotiales</taxon>
        <taxon>Sclerotiniaceae</taxon>
        <taxon>Botrytis</taxon>
    </lineage>
</organism>
<accession>A0A4S8R5I3</accession>
<comment type="caution">
    <text evidence="2">The sequence shown here is derived from an EMBL/GenBank/DDBJ whole genome shotgun (WGS) entry which is preliminary data.</text>
</comment>
<name>A0A4S8R5I3_9HELO</name>
<dbReference type="AlphaFoldDB" id="A0A4S8R5I3"/>
<dbReference type="OrthoDB" id="3513679at2759"/>
<keyword evidence="3" id="KW-1185">Reference proteome</keyword>
<feature type="region of interest" description="Disordered" evidence="1">
    <location>
        <begin position="341"/>
        <end position="375"/>
    </location>
</feature>